<keyword evidence="3 5" id="KW-0067">ATP-binding</keyword>
<dbReference type="PROSITE" id="PS51733">
    <property type="entry name" value="BPL_LPL_CATALYTIC"/>
    <property type="match status" value="1"/>
</dbReference>
<organism evidence="7 8">
    <name type="scientific">Enterococcus canis</name>
    <dbReference type="NCBI Taxonomy" id="214095"/>
    <lineage>
        <taxon>Bacteria</taxon>
        <taxon>Bacillati</taxon>
        <taxon>Bacillota</taxon>
        <taxon>Bacilli</taxon>
        <taxon>Lactobacillales</taxon>
        <taxon>Enterococcaceae</taxon>
        <taxon>Enterococcus</taxon>
    </lineage>
</organism>
<feature type="binding site" evidence="5">
    <location>
        <position position="186"/>
    </location>
    <ligand>
        <name>biotin</name>
        <dbReference type="ChEBI" id="CHEBI:57586"/>
    </ligand>
</feature>
<keyword evidence="4 5" id="KW-0092">Biotin</keyword>
<dbReference type="PANTHER" id="PTHR12835">
    <property type="entry name" value="BIOTIN PROTEIN LIGASE"/>
    <property type="match status" value="1"/>
</dbReference>
<dbReference type="GO" id="GO:0016740">
    <property type="term" value="F:transferase activity"/>
    <property type="evidence" value="ECO:0007669"/>
    <property type="project" value="UniProtKB-ARBA"/>
</dbReference>
<dbReference type="SUPFAM" id="SSF50037">
    <property type="entry name" value="C-terminal domain of transcriptional repressors"/>
    <property type="match status" value="1"/>
</dbReference>
<dbReference type="STRING" id="214095.RU97_GL002359"/>
<dbReference type="Gene3D" id="2.30.30.100">
    <property type="match status" value="1"/>
</dbReference>
<accession>A0A1L8RDJ7</accession>
<keyword evidence="5" id="KW-0238">DNA-binding</keyword>
<evidence type="ECO:0000256" key="5">
    <source>
        <dbReference type="HAMAP-Rule" id="MF_00978"/>
    </source>
</evidence>
<keyword evidence="5" id="KW-0805">Transcription regulation</keyword>
<feature type="DNA-binding region" description="H-T-H motif" evidence="5">
    <location>
        <begin position="21"/>
        <end position="40"/>
    </location>
</feature>
<evidence type="ECO:0000256" key="3">
    <source>
        <dbReference type="ARBA" id="ARBA00022840"/>
    </source>
</evidence>
<gene>
    <name evidence="5" type="primary">birA</name>
    <name evidence="7" type="ORF">RU97_GL002359</name>
</gene>
<dbReference type="PANTHER" id="PTHR12835:SF5">
    <property type="entry name" value="BIOTIN--PROTEIN LIGASE"/>
    <property type="match status" value="1"/>
</dbReference>
<dbReference type="CDD" id="cd16442">
    <property type="entry name" value="BPL"/>
    <property type="match status" value="1"/>
</dbReference>
<dbReference type="InterPro" id="IPR036390">
    <property type="entry name" value="WH_DNA-bd_sf"/>
</dbReference>
<dbReference type="Pfam" id="PF03099">
    <property type="entry name" value="BPL_LplA_LipB"/>
    <property type="match status" value="1"/>
</dbReference>
<keyword evidence="5" id="KW-0804">Transcription</keyword>
<comment type="similarity">
    <text evidence="5">Belongs to the biotin--protein ligase family.</text>
</comment>
<dbReference type="InterPro" id="IPR008988">
    <property type="entry name" value="Transcriptional_repressor_C"/>
</dbReference>
<dbReference type="InterPro" id="IPR004143">
    <property type="entry name" value="BPL_LPL_catalytic"/>
</dbReference>
<evidence type="ECO:0000313" key="7">
    <source>
        <dbReference type="EMBL" id="OJG17813.1"/>
    </source>
</evidence>
<evidence type="ECO:0000259" key="6">
    <source>
        <dbReference type="PROSITE" id="PS51733"/>
    </source>
</evidence>
<sequence length="321" mass="35739">MKTSEQVLTQLIQAAPAPLSGEAIAQKLQLSRTAVWKAVQELKEEGYQIDSIPRKGYLYQDNDHLNSAMIQLALQPQIADFNVRFMPDSASTMNDAKIAAIEGAPSNTLFLANMQEAPRGRFGRPFFALPGGGIYMSLLLHPQRTFQELPLYTVMMAVAVCQAIEELTDRKPLIKWVNDLYLDGKKICGILSEALTDVESGQLTSIVIGMGLNFHIPEATFPEAIRVKAGSLFEDTPPITRNDLIIAIWQNFYRILDGAPYLEAYRQRSFVLGRQVTFQQKGETYTGIAKDILDHGELLVQLSDGSERRLFSGEISLTSIQ</sequence>
<evidence type="ECO:0000256" key="1">
    <source>
        <dbReference type="ARBA" id="ARBA00022598"/>
    </source>
</evidence>
<dbReference type="SUPFAM" id="SSF46785">
    <property type="entry name" value="Winged helix' DNA-binding domain"/>
    <property type="match status" value="1"/>
</dbReference>
<evidence type="ECO:0000313" key="8">
    <source>
        <dbReference type="Proteomes" id="UP000181884"/>
    </source>
</evidence>
<dbReference type="Gene3D" id="3.30.930.10">
    <property type="entry name" value="Bira Bifunctional Protein, Domain 2"/>
    <property type="match status" value="1"/>
</dbReference>
<dbReference type="InterPro" id="IPR045864">
    <property type="entry name" value="aa-tRNA-synth_II/BPL/LPL"/>
</dbReference>
<dbReference type="EC" id="6.3.4.15" evidence="5"/>
<dbReference type="InterPro" id="IPR004408">
    <property type="entry name" value="Biotin_CoA_COase_ligase"/>
</dbReference>
<reference evidence="7 8" key="1">
    <citation type="submission" date="2014-12" db="EMBL/GenBank/DDBJ databases">
        <title>Draft genome sequences of 29 type strains of Enterococci.</title>
        <authorList>
            <person name="Zhong Z."/>
            <person name="Sun Z."/>
            <person name="Liu W."/>
            <person name="Zhang W."/>
            <person name="Zhang H."/>
        </authorList>
    </citation>
    <scope>NUCLEOTIDE SEQUENCE [LARGE SCALE GENOMIC DNA]</scope>
    <source>
        <strain evidence="7 8">DSM 17029</strain>
    </source>
</reference>
<evidence type="ECO:0000256" key="2">
    <source>
        <dbReference type="ARBA" id="ARBA00022741"/>
    </source>
</evidence>
<dbReference type="AlphaFoldDB" id="A0A1L8RDJ7"/>
<feature type="binding site" evidence="5">
    <location>
        <position position="115"/>
    </location>
    <ligand>
        <name>biotin</name>
        <dbReference type="ChEBI" id="CHEBI:57586"/>
    </ligand>
</feature>
<dbReference type="InterPro" id="IPR013196">
    <property type="entry name" value="HTH_11"/>
</dbReference>
<keyword evidence="2 5" id="KW-0547">Nucleotide-binding</keyword>
<name>A0A1L8RDJ7_9ENTE</name>
<dbReference type="RefSeq" id="WP_067395199.1">
    <property type="nucleotide sequence ID" value="NZ_JXKH01000006.1"/>
</dbReference>
<comment type="catalytic activity">
    <reaction evidence="5">
        <text>biotin + L-lysyl-[protein] + ATP = N(6)-biotinyl-L-lysyl-[protein] + AMP + diphosphate + H(+)</text>
        <dbReference type="Rhea" id="RHEA:11756"/>
        <dbReference type="Rhea" id="RHEA-COMP:9752"/>
        <dbReference type="Rhea" id="RHEA-COMP:10505"/>
        <dbReference type="ChEBI" id="CHEBI:15378"/>
        <dbReference type="ChEBI" id="CHEBI:29969"/>
        <dbReference type="ChEBI" id="CHEBI:30616"/>
        <dbReference type="ChEBI" id="CHEBI:33019"/>
        <dbReference type="ChEBI" id="CHEBI:57586"/>
        <dbReference type="ChEBI" id="CHEBI:83144"/>
        <dbReference type="ChEBI" id="CHEBI:456215"/>
        <dbReference type="EC" id="6.3.4.15"/>
    </reaction>
</comment>
<evidence type="ECO:0000256" key="4">
    <source>
        <dbReference type="ARBA" id="ARBA00023267"/>
    </source>
</evidence>
<feature type="binding site" evidence="5">
    <location>
        <begin position="119"/>
        <end position="121"/>
    </location>
    <ligand>
        <name>biotin</name>
        <dbReference type="ChEBI" id="CHEBI:57586"/>
    </ligand>
</feature>
<dbReference type="Gene3D" id="1.10.10.10">
    <property type="entry name" value="Winged helix-like DNA-binding domain superfamily/Winged helix DNA-binding domain"/>
    <property type="match status" value="1"/>
</dbReference>
<comment type="caution">
    <text evidence="7">The sequence shown here is derived from an EMBL/GenBank/DDBJ whole genome shotgun (WGS) entry which is preliminary data.</text>
</comment>
<dbReference type="EMBL" id="JXKH01000006">
    <property type="protein sequence ID" value="OJG17813.1"/>
    <property type="molecule type" value="Genomic_DNA"/>
</dbReference>
<dbReference type="InterPro" id="IPR030855">
    <property type="entry name" value="Bifunct_BirA"/>
</dbReference>
<dbReference type="GO" id="GO:0009249">
    <property type="term" value="P:protein lipoylation"/>
    <property type="evidence" value="ECO:0007669"/>
    <property type="project" value="UniProtKB-ARBA"/>
</dbReference>
<dbReference type="SUPFAM" id="SSF55681">
    <property type="entry name" value="Class II aaRS and biotin synthetases"/>
    <property type="match status" value="1"/>
</dbReference>
<dbReference type="GO" id="GO:0005737">
    <property type="term" value="C:cytoplasm"/>
    <property type="evidence" value="ECO:0007669"/>
    <property type="project" value="TreeGrafter"/>
</dbReference>
<proteinExistence type="inferred from homology"/>
<dbReference type="GO" id="GO:0003677">
    <property type="term" value="F:DNA binding"/>
    <property type="evidence" value="ECO:0007669"/>
    <property type="project" value="UniProtKB-UniRule"/>
</dbReference>
<dbReference type="GO" id="GO:0005524">
    <property type="term" value="F:ATP binding"/>
    <property type="evidence" value="ECO:0007669"/>
    <property type="project" value="UniProtKB-UniRule"/>
</dbReference>
<comment type="function">
    <text evidence="5">Acts both as a biotin--[acetyl-CoA-carboxylase] ligase and a repressor.</text>
</comment>
<dbReference type="Pfam" id="PF08279">
    <property type="entry name" value="HTH_11"/>
    <property type="match status" value="1"/>
</dbReference>
<comment type="caution">
    <text evidence="5">Lacks conserved residue(s) required for the propagation of feature annotation.</text>
</comment>
<keyword evidence="5" id="KW-0678">Repressor</keyword>
<dbReference type="GO" id="GO:0004077">
    <property type="term" value="F:biotin--[biotin carboxyl-carrier protein] ligase activity"/>
    <property type="evidence" value="ECO:0007669"/>
    <property type="project" value="UniProtKB-UniRule"/>
</dbReference>
<dbReference type="GO" id="GO:0006355">
    <property type="term" value="P:regulation of DNA-templated transcription"/>
    <property type="evidence" value="ECO:0007669"/>
    <property type="project" value="UniProtKB-UniRule"/>
</dbReference>
<dbReference type="InterPro" id="IPR003142">
    <property type="entry name" value="BPL_C"/>
</dbReference>
<dbReference type="Proteomes" id="UP000181884">
    <property type="component" value="Unassembled WGS sequence"/>
</dbReference>
<dbReference type="HAMAP" id="MF_00978">
    <property type="entry name" value="Bifunct_BirA"/>
    <property type="match status" value="1"/>
</dbReference>
<protein>
    <recommendedName>
        <fullName evidence="5">Bifunctional ligase/repressor BirA</fullName>
    </recommendedName>
    <alternativeName>
        <fullName evidence="5">Biotin--[acetyl-CoA-carboxylase] ligase</fullName>
        <ecNumber evidence="5">6.3.4.15</ecNumber>
    </alternativeName>
    <alternativeName>
        <fullName evidence="5">Biotin--protein ligase</fullName>
    </alternativeName>
    <alternativeName>
        <fullName evidence="5">Biotin-[acetyl-CoA carboxylase] synthetase</fullName>
    </alternativeName>
</protein>
<dbReference type="NCBIfam" id="TIGR00121">
    <property type="entry name" value="birA_ligase"/>
    <property type="match status" value="1"/>
</dbReference>
<dbReference type="InterPro" id="IPR036388">
    <property type="entry name" value="WH-like_DNA-bd_sf"/>
</dbReference>
<keyword evidence="1 5" id="KW-0436">Ligase</keyword>
<dbReference type="Pfam" id="PF02237">
    <property type="entry name" value="BPL_C"/>
    <property type="match status" value="1"/>
</dbReference>
<feature type="domain" description="BPL/LPL catalytic" evidence="6">
    <location>
        <begin position="76"/>
        <end position="260"/>
    </location>
</feature>
<keyword evidence="8" id="KW-1185">Reference proteome</keyword>